<organism evidence="1 2">
    <name type="scientific">Rhodobacter flavimaris</name>
    <dbReference type="NCBI Taxonomy" id="2907145"/>
    <lineage>
        <taxon>Bacteria</taxon>
        <taxon>Pseudomonadati</taxon>
        <taxon>Pseudomonadota</taxon>
        <taxon>Alphaproteobacteria</taxon>
        <taxon>Rhodobacterales</taxon>
        <taxon>Rhodobacter group</taxon>
        <taxon>Rhodobacter</taxon>
    </lineage>
</organism>
<reference evidence="1 2" key="1">
    <citation type="submission" date="2021-12" db="EMBL/GenBank/DDBJ databases">
        <title>Sinirhodobacter sp. WL0062 is a bacterium isolated from seawater.</title>
        <authorList>
            <person name="Wang L."/>
            <person name="He W."/>
            <person name="Zhang D.-F."/>
        </authorList>
    </citation>
    <scope>NUCLEOTIDE SEQUENCE [LARGE SCALE GENOMIC DNA]</scope>
    <source>
        <strain evidence="1 2">WL0062</strain>
    </source>
</reference>
<dbReference type="EMBL" id="JAJUOS010000012">
    <property type="protein sequence ID" value="MCE5974724.1"/>
    <property type="molecule type" value="Genomic_DNA"/>
</dbReference>
<accession>A0ABS8YY39</accession>
<dbReference type="RefSeq" id="WP_233677664.1">
    <property type="nucleotide sequence ID" value="NZ_JAJUOS010000012.1"/>
</dbReference>
<dbReference type="Proteomes" id="UP001521181">
    <property type="component" value="Unassembled WGS sequence"/>
</dbReference>
<comment type="caution">
    <text evidence="1">The sequence shown here is derived from an EMBL/GenBank/DDBJ whole genome shotgun (WGS) entry which is preliminary data.</text>
</comment>
<keyword evidence="2" id="KW-1185">Reference proteome</keyword>
<sequence length="71" mass="7225">MTAHTLPSAATPIDYLASLTPADLVAGPCALPQAPMAMPPQVIEAQIGLMRRLFGSLLPHHPAAPSAGTGL</sequence>
<evidence type="ECO:0000313" key="2">
    <source>
        <dbReference type="Proteomes" id="UP001521181"/>
    </source>
</evidence>
<gene>
    <name evidence="1" type="ORF">LZA78_14640</name>
</gene>
<protein>
    <submittedName>
        <fullName evidence="1">Uncharacterized protein</fullName>
    </submittedName>
</protein>
<evidence type="ECO:0000313" key="1">
    <source>
        <dbReference type="EMBL" id="MCE5974724.1"/>
    </source>
</evidence>
<name>A0ABS8YY39_9RHOB</name>
<proteinExistence type="predicted"/>